<evidence type="ECO:0000259" key="1">
    <source>
        <dbReference type="SMART" id="SM01311"/>
    </source>
</evidence>
<dbReference type="PANTHER" id="PTHR10102">
    <property type="entry name" value="DNA-DIRECTED RNA POLYMERASE, MITOCHONDRIAL"/>
    <property type="match status" value="1"/>
</dbReference>
<dbReference type="InterPro" id="IPR029262">
    <property type="entry name" value="RPOL_N"/>
</dbReference>
<reference evidence="3" key="2">
    <citation type="submission" date="2021-05" db="UniProtKB">
        <authorList>
            <consortium name="EnsemblPlants"/>
        </authorList>
    </citation>
    <scope>IDENTIFICATION</scope>
    <source>
        <strain evidence="3">subsp. malaccensis</strain>
    </source>
</reference>
<dbReference type="GO" id="GO:0003677">
    <property type="term" value="F:DNA binding"/>
    <property type="evidence" value="ECO:0007669"/>
    <property type="project" value="InterPro"/>
</dbReference>
<dbReference type="EMBL" id="HG996466">
    <property type="protein sequence ID" value="CAG1858123.1"/>
    <property type="molecule type" value="Genomic_DNA"/>
</dbReference>
<feature type="domain" description="DNA-directed RNA polymerase N-terminal" evidence="1">
    <location>
        <begin position="1"/>
        <end position="226"/>
    </location>
</feature>
<proteinExistence type="predicted"/>
<dbReference type="EnsemblPlants" id="Ma01_t00250.1">
    <property type="protein sequence ID" value="Ma01_p00250.1"/>
    <property type="gene ID" value="Ma01_g00250"/>
</dbReference>
<dbReference type="PANTHER" id="PTHR10102:SF0">
    <property type="entry name" value="DNA-DIRECTED RNA POLYMERASE, MITOCHONDRIAL"/>
    <property type="match status" value="1"/>
</dbReference>
<organism evidence="3 4">
    <name type="scientific">Musa acuminata subsp. malaccensis</name>
    <name type="common">Wild banana</name>
    <name type="synonym">Musa malaccensis</name>
    <dbReference type="NCBI Taxonomy" id="214687"/>
    <lineage>
        <taxon>Eukaryota</taxon>
        <taxon>Viridiplantae</taxon>
        <taxon>Streptophyta</taxon>
        <taxon>Embryophyta</taxon>
        <taxon>Tracheophyta</taxon>
        <taxon>Spermatophyta</taxon>
        <taxon>Magnoliopsida</taxon>
        <taxon>Liliopsida</taxon>
        <taxon>Zingiberales</taxon>
        <taxon>Musaceae</taxon>
        <taxon>Musa</taxon>
    </lineage>
</organism>
<reference evidence="2" key="1">
    <citation type="submission" date="2021-03" db="EMBL/GenBank/DDBJ databases">
        <authorList>
            <consortium name="Genoscope - CEA"/>
            <person name="William W."/>
        </authorList>
    </citation>
    <scope>NUCLEOTIDE SEQUENCE</scope>
    <source>
        <strain evidence="2">Doubled-haploid Pahang</strain>
    </source>
</reference>
<dbReference type="Gramene" id="Ma01_t00250.1">
    <property type="protein sequence ID" value="Ma01_p00250.1"/>
    <property type="gene ID" value="Ma01_g00250"/>
</dbReference>
<gene>
    <name evidence="2" type="ORF">GSMUA_284180.1</name>
</gene>
<dbReference type="InterPro" id="IPR002092">
    <property type="entry name" value="DNA-dir_Rpol_phage-type"/>
</dbReference>
<dbReference type="GO" id="GO:0003899">
    <property type="term" value="F:DNA-directed RNA polymerase activity"/>
    <property type="evidence" value="ECO:0007669"/>
    <property type="project" value="InterPro"/>
</dbReference>
<dbReference type="GO" id="GO:0006351">
    <property type="term" value="P:DNA-templated transcription"/>
    <property type="evidence" value="ECO:0007669"/>
    <property type="project" value="InterPro"/>
</dbReference>
<name>A0A804HNN3_MUSAM</name>
<accession>A0A804HNN3</accession>
<dbReference type="SMART" id="SM01311">
    <property type="entry name" value="RPOL_N"/>
    <property type="match status" value="1"/>
</dbReference>
<dbReference type="InParanoid" id="A0A804HNN3"/>
<dbReference type="InterPro" id="IPR037159">
    <property type="entry name" value="RNA_POL_N_sf"/>
</dbReference>
<dbReference type="Proteomes" id="UP000012960">
    <property type="component" value="Unplaced"/>
</dbReference>
<keyword evidence="4" id="KW-1185">Reference proteome</keyword>
<dbReference type="SUPFAM" id="SSF56672">
    <property type="entry name" value="DNA/RNA polymerases"/>
    <property type="match status" value="1"/>
</dbReference>
<dbReference type="AlphaFoldDB" id="A0A804HNN3"/>
<evidence type="ECO:0000313" key="4">
    <source>
        <dbReference type="Proteomes" id="UP000012960"/>
    </source>
</evidence>
<evidence type="ECO:0000313" key="2">
    <source>
        <dbReference type="EMBL" id="CAG1858123.1"/>
    </source>
</evidence>
<protein>
    <submittedName>
        <fullName evidence="2">(wild Malaysian banana) hypothetical protein</fullName>
    </submittedName>
</protein>
<evidence type="ECO:0000313" key="3">
    <source>
        <dbReference type="EnsemblPlants" id="Ma01_p00250.1"/>
    </source>
</evidence>
<dbReference type="Gene3D" id="1.10.1320.10">
    <property type="entry name" value="DNA-directed RNA polymerase, N-terminal domain"/>
    <property type="match status" value="1"/>
</dbReference>
<dbReference type="InterPro" id="IPR043502">
    <property type="entry name" value="DNA/RNA_pol_sf"/>
</dbReference>
<dbReference type="Pfam" id="PF14700">
    <property type="entry name" value="RPOL_N"/>
    <property type="match status" value="2"/>
</dbReference>
<sequence length="232" mass="26997">MAVITMHKMMSLLMTGSENGSVLVVQAACKIGDAIEREYRSCTVWFIDTILIHFCNCSVGLNQGRIHRFMEKTRKKRDKDKRSEDAGYTVTREQESLRKKVLKLMKKQKPHQVRKLVSGEDDSKPWGQGLTIITKEQQKLIRRFGVIECDPVVRQGLDRTARHMVIPYMLMLIPPVNWKSYDRGAYLFLPSYIMRTHGSRQQREAVRRAPREQMQAIFEALDTLGNTKWRVN</sequence>